<feature type="region of interest" description="Disordered" evidence="1">
    <location>
        <begin position="132"/>
        <end position="242"/>
    </location>
</feature>
<evidence type="ECO:0000256" key="1">
    <source>
        <dbReference type="SAM" id="MobiDB-lite"/>
    </source>
</evidence>
<evidence type="ECO:0000313" key="3">
    <source>
        <dbReference type="Proteomes" id="UP001219525"/>
    </source>
</evidence>
<evidence type="ECO:0000313" key="2">
    <source>
        <dbReference type="EMBL" id="KAJ7229790.1"/>
    </source>
</evidence>
<protein>
    <recommendedName>
        <fullName evidence="4">Chromo domain-containing protein</fullName>
    </recommendedName>
</protein>
<accession>A0AAD7E566</accession>
<sequence length="347" mass="38633">MEREALRAAYTIAMPSPLRKTASKKAVEAENEELRNLLKVAGVELERNHAQMVLMQRENANIRQQLHAKKTKRKRTYTTGKARLMTSEEMMSALLDDLHKKQMGELHSELKKKHFPGIRAAIRQVDKDGKAAAKKAEQAAKTAAKEAEKAAKAAERRAKAAEKVAARARGRGRGRARGRRTGARGPRGSGRGRGMALGSDEEEEFSPESSESDENTDIDISVPNALPDPTPASSDEDSDFDEQVLNEDPIPSAIGHLPPMQDESDDDEDLAAEETGIVSFNGHRWESRRNLEFQVVWTDGDVTWEALSNVNDCAAMEEYLAHRDIDDPLRLSRRKFLINRALKSSNE</sequence>
<comment type="caution">
    <text evidence="2">The sequence shown here is derived from an EMBL/GenBank/DDBJ whole genome shotgun (WGS) entry which is preliminary data.</text>
</comment>
<reference evidence="2" key="1">
    <citation type="submission" date="2023-03" db="EMBL/GenBank/DDBJ databases">
        <title>Massive genome expansion in bonnet fungi (Mycena s.s.) driven by repeated elements and novel gene families across ecological guilds.</title>
        <authorList>
            <consortium name="Lawrence Berkeley National Laboratory"/>
            <person name="Harder C.B."/>
            <person name="Miyauchi S."/>
            <person name="Viragh M."/>
            <person name="Kuo A."/>
            <person name="Thoen E."/>
            <person name="Andreopoulos B."/>
            <person name="Lu D."/>
            <person name="Skrede I."/>
            <person name="Drula E."/>
            <person name="Henrissat B."/>
            <person name="Morin E."/>
            <person name="Kohler A."/>
            <person name="Barry K."/>
            <person name="LaButti K."/>
            <person name="Morin E."/>
            <person name="Salamov A."/>
            <person name="Lipzen A."/>
            <person name="Mereny Z."/>
            <person name="Hegedus B."/>
            <person name="Baldrian P."/>
            <person name="Stursova M."/>
            <person name="Weitz H."/>
            <person name="Taylor A."/>
            <person name="Grigoriev I.V."/>
            <person name="Nagy L.G."/>
            <person name="Martin F."/>
            <person name="Kauserud H."/>
        </authorList>
    </citation>
    <scope>NUCLEOTIDE SEQUENCE</scope>
    <source>
        <strain evidence="2">9144</strain>
    </source>
</reference>
<organism evidence="2 3">
    <name type="scientific">Mycena pura</name>
    <dbReference type="NCBI Taxonomy" id="153505"/>
    <lineage>
        <taxon>Eukaryota</taxon>
        <taxon>Fungi</taxon>
        <taxon>Dikarya</taxon>
        <taxon>Basidiomycota</taxon>
        <taxon>Agaricomycotina</taxon>
        <taxon>Agaricomycetes</taxon>
        <taxon>Agaricomycetidae</taxon>
        <taxon>Agaricales</taxon>
        <taxon>Marasmiineae</taxon>
        <taxon>Mycenaceae</taxon>
        <taxon>Mycena</taxon>
    </lineage>
</organism>
<dbReference type="Proteomes" id="UP001219525">
    <property type="component" value="Unassembled WGS sequence"/>
</dbReference>
<gene>
    <name evidence="2" type="ORF">GGX14DRAFT_553293</name>
</gene>
<feature type="compositionally biased region" description="Basic residues" evidence="1">
    <location>
        <begin position="166"/>
        <end position="182"/>
    </location>
</feature>
<evidence type="ECO:0008006" key="4">
    <source>
        <dbReference type="Google" id="ProtNLM"/>
    </source>
</evidence>
<feature type="compositionally biased region" description="Basic and acidic residues" evidence="1">
    <location>
        <begin position="132"/>
        <end position="165"/>
    </location>
</feature>
<dbReference type="EMBL" id="JARJCW010000001">
    <property type="protein sequence ID" value="KAJ7229790.1"/>
    <property type="molecule type" value="Genomic_DNA"/>
</dbReference>
<feature type="compositionally biased region" description="Gly residues" evidence="1">
    <location>
        <begin position="185"/>
        <end position="195"/>
    </location>
</feature>
<keyword evidence="3" id="KW-1185">Reference proteome</keyword>
<feature type="compositionally biased region" description="Acidic residues" evidence="1">
    <location>
        <begin position="199"/>
        <end position="217"/>
    </location>
</feature>
<proteinExistence type="predicted"/>
<dbReference type="AlphaFoldDB" id="A0AAD7E566"/>
<name>A0AAD7E566_9AGAR</name>